<feature type="domain" description="Response regulatory" evidence="3">
    <location>
        <begin position="12"/>
        <end position="127"/>
    </location>
</feature>
<evidence type="ECO:0000313" key="5">
    <source>
        <dbReference type="EMBL" id="QOZ58120.1"/>
    </source>
</evidence>
<gene>
    <name evidence="4" type="ORF">GCM10010987_71010</name>
    <name evidence="5" type="ORF">XH86_04695</name>
</gene>
<evidence type="ECO:0000313" key="7">
    <source>
        <dbReference type="Proteomes" id="UP000625079"/>
    </source>
</evidence>
<dbReference type="PANTHER" id="PTHR44591:SF21">
    <property type="entry name" value="TWO-COMPONENT RESPONSE REGULATOR"/>
    <property type="match status" value="1"/>
</dbReference>
<reference evidence="4" key="1">
    <citation type="journal article" date="2014" name="Int. J. Syst. Evol. Microbiol.">
        <title>Complete genome sequence of Corynebacterium casei LMG S-19264T (=DSM 44701T), isolated from a smear-ripened cheese.</title>
        <authorList>
            <consortium name="US DOE Joint Genome Institute (JGI-PGF)"/>
            <person name="Walter F."/>
            <person name="Albersmeier A."/>
            <person name="Kalinowski J."/>
            <person name="Ruckert C."/>
        </authorList>
    </citation>
    <scope>NUCLEOTIDE SEQUENCE</scope>
    <source>
        <strain evidence="4">CGMCC 1.15034</strain>
    </source>
</reference>
<dbReference type="InterPro" id="IPR011006">
    <property type="entry name" value="CheY-like_superfamily"/>
</dbReference>
<dbReference type="RefSeq" id="WP_128963839.1">
    <property type="nucleotide sequence ID" value="NZ_BMHC01000026.1"/>
</dbReference>
<dbReference type="GO" id="GO:0000160">
    <property type="term" value="P:phosphorelay signal transduction system"/>
    <property type="evidence" value="ECO:0007669"/>
    <property type="project" value="InterPro"/>
</dbReference>
<evidence type="ECO:0000313" key="4">
    <source>
        <dbReference type="EMBL" id="GGI32757.1"/>
    </source>
</evidence>
<dbReference type="Gene3D" id="3.40.50.2300">
    <property type="match status" value="1"/>
</dbReference>
<reference evidence="5 6" key="2">
    <citation type="submission" date="2018-06" db="EMBL/GenBank/DDBJ databases">
        <title>Comparative genomics of rhizobia nodulating Arachis hypogaea in China.</title>
        <authorList>
            <person name="Li Y."/>
        </authorList>
    </citation>
    <scope>NUCLEOTIDE SEQUENCE [LARGE SCALE GENOMIC DNA]</scope>
    <source>
        <strain evidence="5 6">CCBAU 51658</strain>
    </source>
</reference>
<evidence type="ECO:0000259" key="3">
    <source>
        <dbReference type="PROSITE" id="PS50110"/>
    </source>
</evidence>
<dbReference type="EMBL" id="CP030057">
    <property type="protein sequence ID" value="QOZ58120.1"/>
    <property type="molecule type" value="Genomic_DNA"/>
</dbReference>
<sequence length="137" mass="14583">MAGQDAATELPIILVVEDEEAIQIIVEEALAEGGFEIEIVKTGEEAITLLKSGLRPYRAVVTDVNLLGRLDGWEIARAAREIDPHFPVVYMTGAAADKWPVLGVPNSILLQKPFAPAQVVAAVSQLLNVGSQQTGPA</sequence>
<dbReference type="InterPro" id="IPR050595">
    <property type="entry name" value="Bact_response_regulator"/>
</dbReference>
<dbReference type="PROSITE" id="PS50110">
    <property type="entry name" value="RESPONSE_REGULATORY"/>
    <property type="match status" value="1"/>
</dbReference>
<dbReference type="SMART" id="SM00448">
    <property type="entry name" value="REC"/>
    <property type="match status" value="1"/>
</dbReference>
<keyword evidence="1 2" id="KW-0597">Phosphoprotein</keyword>
<dbReference type="PANTHER" id="PTHR44591">
    <property type="entry name" value="STRESS RESPONSE REGULATOR PROTEIN 1"/>
    <property type="match status" value="1"/>
</dbReference>
<dbReference type="InterPro" id="IPR001789">
    <property type="entry name" value="Sig_transdc_resp-reg_receiver"/>
</dbReference>
<evidence type="ECO:0000313" key="6">
    <source>
        <dbReference type="Proteomes" id="UP000593880"/>
    </source>
</evidence>
<organism evidence="4 7">
    <name type="scientific">Bradyrhizobium guangdongense</name>
    <dbReference type="NCBI Taxonomy" id="1325090"/>
    <lineage>
        <taxon>Bacteria</taxon>
        <taxon>Pseudomonadati</taxon>
        <taxon>Pseudomonadota</taxon>
        <taxon>Alphaproteobacteria</taxon>
        <taxon>Hyphomicrobiales</taxon>
        <taxon>Nitrobacteraceae</taxon>
        <taxon>Bradyrhizobium</taxon>
    </lineage>
</organism>
<dbReference type="Proteomes" id="UP000593880">
    <property type="component" value="Chromosome"/>
</dbReference>
<protein>
    <submittedName>
        <fullName evidence="4">Response regulator</fullName>
    </submittedName>
</protein>
<accession>A0A410V080</accession>
<feature type="modified residue" description="4-aspartylphosphate" evidence="2">
    <location>
        <position position="63"/>
    </location>
</feature>
<reference evidence="4" key="3">
    <citation type="submission" date="2022-12" db="EMBL/GenBank/DDBJ databases">
        <authorList>
            <person name="Sun Q."/>
            <person name="Zhou Y."/>
        </authorList>
    </citation>
    <scope>NUCLEOTIDE SEQUENCE</scope>
    <source>
        <strain evidence="4">CGMCC 1.15034</strain>
    </source>
</reference>
<dbReference type="SUPFAM" id="SSF52172">
    <property type="entry name" value="CheY-like"/>
    <property type="match status" value="1"/>
</dbReference>
<proteinExistence type="predicted"/>
<keyword evidence="6" id="KW-1185">Reference proteome</keyword>
<dbReference type="Pfam" id="PF00072">
    <property type="entry name" value="Response_reg"/>
    <property type="match status" value="1"/>
</dbReference>
<name>A0A410V080_9BRAD</name>
<dbReference type="AlphaFoldDB" id="A0A410V080"/>
<dbReference type="EMBL" id="BMHC01000026">
    <property type="protein sequence ID" value="GGI32757.1"/>
    <property type="molecule type" value="Genomic_DNA"/>
</dbReference>
<evidence type="ECO:0000256" key="1">
    <source>
        <dbReference type="ARBA" id="ARBA00022553"/>
    </source>
</evidence>
<dbReference type="Proteomes" id="UP000625079">
    <property type="component" value="Unassembled WGS sequence"/>
</dbReference>
<dbReference type="OrthoDB" id="7210814at2"/>
<evidence type="ECO:0000256" key="2">
    <source>
        <dbReference type="PROSITE-ProRule" id="PRU00169"/>
    </source>
</evidence>